<evidence type="ECO:0000313" key="3">
    <source>
        <dbReference type="Proteomes" id="UP000054270"/>
    </source>
</evidence>
<keyword evidence="3" id="KW-1185">Reference proteome</keyword>
<dbReference type="EMBL" id="KN817520">
    <property type="protein sequence ID" value="KJA28698.1"/>
    <property type="molecule type" value="Genomic_DNA"/>
</dbReference>
<feature type="transmembrane region" description="Helical" evidence="1">
    <location>
        <begin position="88"/>
        <end position="105"/>
    </location>
</feature>
<evidence type="ECO:0000313" key="2">
    <source>
        <dbReference type="EMBL" id="KJA28698.1"/>
    </source>
</evidence>
<keyword evidence="1" id="KW-0812">Transmembrane</keyword>
<accession>A0A0D2MXD4</accession>
<protein>
    <submittedName>
        <fullName evidence="2">Uncharacterized protein</fullName>
    </submittedName>
</protein>
<evidence type="ECO:0000256" key="1">
    <source>
        <dbReference type="SAM" id="Phobius"/>
    </source>
</evidence>
<keyword evidence="1" id="KW-1133">Transmembrane helix</keyword>
<keyword evidence="1" id="KW-0472">Membrane</keyword>
<dbReference type="AlphaFoldDB" id="A0A0D2MXD4"/>
<proteinExistence type="predicted"/>
<name>A0A0D2MXD4_HYPSF</name>
<dbReference type="Proteomes" id="UP000054270">
    <property type="component" value="Unassembled WGS sequence"/>
</dbReference>
<dbReference type="STRING" id="945553.A0A0D2MXD4"/>
<dbReference type="OrthoDB" id="5570013at2759"/>
<organism evidence="2 3">
    <name type="scientific">Hypholoma sublateritium (strain FD-334 SS-4)</name>
    <dbReference type="NCBI Taxonomy" id="945553"/>
    <lineage>
        <taxon>Eukaryota</taxon>
        <taxon>Fungi</taxon>
        <taxon>Dikarya</taxon>
        <taxon>Basidiomycota</taxon>
        <taxon>Agaricomycotina</taxon>
        <taxon>Agaricomycetes</taxon>
        <taxon>Agaricomycetidae</taxon>
        <taxon>Agaricales</taxon>
        <taxon>Agaricineae</taxon>
        <taxon>Strophariaceae</taxon>
        <taxon>Hypholoma</taxon>
    </lineage>
</organism>
<reference evidence="3" key="1">
    <citation type="submission" date="2014-04" db="EMBL/GenBank/DDBJ databases">
        <title>Evolutionary Origins and Diversification of the Mycorrhizal Mutualists.</title>
        <authorList>
            <consortium name="DOE Joint Genome Institute"/>
            <consortium name="Mycorrhizal Genomics Consortium"/>
            <person name="Kohler A."/>
            <person name="Kuo A."/>
            <person name="Nagy L.G."/>
            <person name="Floudas D."/>
            <person name="Copeland A."/>
            <person name="Barry K.W."/>
            <person name="Cichocki N."/>
            <person name="Veneault-Fourrey C."/>
            <person name="LaButti K."/>
            <person name="Lindquist E.A."/>
            <person name="Lipzen A."/>
            <person name="Lundell T."/>
            <person name="Morin E."/>
            <person name="Murat C."/>
            <person name="Riley R."/>
            <person name="Ohm R."/>
            <person name="Sun H."/>
            <person name="Tunlid A."/>
            <person name="Henrissat B."/>
            <person name="Grigoriev I.V."/>
            <person name="Hibbett D.S."/>
            <person name="Martin F."/>
        </authorList>
    </citation>
    <scope>NUCLEOTIDE SEQUENCE [LARGE SCALE GENOMIC DNA]</scope>
    <source>
        <strain evidence="3">FD-334 SS-4</strain>
    </source>
</reference>
<sequence>MAAYGDRNRDVTSMPALIAQCIDKRCVLSRYITCNNTMSFPPDNKTESVLPTSITHPLNVSPGPQMYVVQGKSLFRPVHKGPSTVRRVLRGLLFISVSLAMFHWIRPSRFICFRGHRNSESPDMHDGTVYEIPSDIVTNTCIQGSEWTDGPDNGQHFKTARTSFEIPLSADNIFFVSRGSLSAGLIEFVTSADQPKDSVTVNVIAEYHREYIRDLAKACLVSRDGNQQGVGLFTPIWPYGRRTHGREDSMHFTIEIVFPDFSDDKSAAPVKSFETDVPNTAQFTKFLKSSKLSFESIVLKGTNAPIVVESLSAAAGSVTTTNAGIRGKFYTTTALLLKTSNSPIQVDVELHSNSTEPTLVAHTSNGVLDATLHLTSSVGSGGKFDISTATSNSPLSVVFQDAPLDSTVAFDGKTSNARAHAVLHPSYEGSFDIMTSNWFQANVNLLPAADPSGKERKRGTVVQHPKMGHAYGSTSWVGDGGAEAPPGKVDIRTSNSDVILDISGR</sequence>
<gene>
    <name evidence="2" type="ORF">HYPSUDRAFT_61555</name>
</gene>
<dbReference type="OMA" id="DYARICL"/>